<dbReference type="GO" id="GO:0006779">
    <property type="term" value="P:porphyrin-containing compound biosynthetic process"/>
    <property type="evidence" value="ECO:0007669"/>
    <property type="project" value="InterPro"/>
</dbReference>
<dbReference type="PANTHER" id="PTHR47099:SF1">
    <property type="entry name" value="METHYLCOBAMIDE:COM METHYLTRANSFERASE MTBA"/>
    <property type="match status" value="1"/>
</dbReference>
<reference evidence="2" key="1">
    <citation type="journal article" date="2015" name="Nature">
        <title>Complex archaea that bridge the gap between prokaryotes and eukaryotes.</title>
        <authorList>
            <person name="Spang A."/>
            <person name="Saw J.H."/>
            <person name="Jorgensen S.L."/>
            <person name="Zaremba-Niedzwiedzka K."/>
            <person name="Martijn J."/>
            <person name="Lind A.E."/>
            <person name="van Eijk R."/>
            <person name="Schleper C."/>
            <person name="Guy L."/>
            <person name="Ettema T.J."/>
        </authorList>
    </citation>
    <scope>NUCLEOTIDE SEQUENCE</scope>
</reference>
<organism evidence="2">
    <name type="scientific">marine sediment metagenome</name>
    <dbReference type="NCBI Taxonomy" id="412755"/>
    <lineage>
        <taxon>unclassified sequences</taxon>
        <taxon>metagenomes</taxon>
        <taxon>ecological metagenomes</taxon>
    </lineage>
</organism>
<evidence type="ECO:0000313" key="2">
    <source>
        <dbReference type="EMBL" id="KKM94374.1"/>
    </source>
</evidence>
<dbReference type="PANTHER" id="PTHR47099">
    <property type="entry name" value="METHYLCOBAMIDE:COM METHYLTRANSFERASE MTBA"/>
    <property type="match status" value="1"/>
</dbReference>
<dbReference type="EMBL" id="LAZR01006147">
    <property type="protein sequence ID" value="KKM94374.1"/>
    <property type="molecule type" value="Genomic_DNA"/>
</dbReference>
<protein>
    <recommendedName>
        <fullName evidence="1">Uroporphyrinogen decarboxylase (URO-D) domain-containing protein</fullName>
    </recommendedName>
</protein>
<comment type="caution">
    <text evidence="2">The sequence shown here is derived from an EMBL/GenBank/DDBJ whole genome shotgun (WGS) entry which is preliminary data.</text>
</comment>
<accession>A0A0F9LHJ3</accession>
<feature type="domain" description="Uroporphyrinogen decarboxylase (URO-D)" evidence="1">
    <location>
        <begin position="144"/>
        <end position="390"/>
    </location>
</feature>
<dbReference type="GO" id="GO:0004853">
    <property type="term" value="F:uroporphyrinogen decarboxylase activity"/>
    <property type="evidence" value="ECO:0007669"/>
    <property type="project" value="InterPro"/>
</dbReference>
<dbReference type="AlphaFoldDB" id="A0A0F9LHJ3"/>
<proteinExistence type="predicted"/>
<dbReference type="Gene3D" id="3.20.20.210">
    <property type="match status" value="1"/>
</dbReference>
<dbReference type="InterPro" id="IPR000257">
    <property type="entry name" value="Uroporphyrinogen_deCOase"/>
</dbReference>
<dbReference type="SUPFAM" id="SSF51726">
    <property type="entry name" value="UROD/MetE-like"/>
    <property type="match status" value="1"/>
</dbReference>
<name>A0A0F9LHJ3_9ZZZZ</name>
<sequence length="398" mass="45596">MNARDRIRLALNFEEADRVPSFEMSIDNLKICRYFNEEYVFQGIVKSFSDTYDLYQGDTDSLTKTILMATETRSYLKNTVNKHINLYEKVGIDLALIPLTGYILFPKLCAKDHFIDEYGRIFDLRRNPSDSMDIAYYRDGAFKNIEEFEEAEALEIETPRRKKYFKAMKKKEEESQGKISIIPAVWGVFEPTWQVFGFSTFCKLLINSKEIRKVFDTHGKVLVNLVKTIIDWGEADTILIMDDYGFKSGLLMSPKNLKSYVLPWLEEASKVAHKGGLKVILHSCGDISELLDDIIKAGIDAIHPIEATTANPDYNIFQLYEKYHHKLSFIGNVSPQDLADKDQKFIEEYTKNLINNLAPGGGFILSSGHSINPAVKLENYLIMHSTLKKYGNYPISIK</sequence>
<dbReference type="Pfam" id="PF01208">
    <property type="entry name" value="URO-D"/>
    <property type="match status" value="1"/>
</dbReference>
<dbReference type="InterPro" id="IPR038071">
    <property type="entry name" value="UROD/MetE-like_sf"/>
</dbReference>
<evidence type="ECO:0000259" key="1">
    <source>
        <dbReference type="Pfam" id="PF01208"/>
    </source>
</evidence>
<dbReference type="InterPro" id="IPR052024">
    <property type="entry name" value="Methanogen_methyltrans"/>
</dbReference>
<gene>
    <name evidence="2" type="ORF">LCGC14_1198970</name>
</gene>